<dbReference type="CDD" id="cd01949">
    <property type="entry name" value="GGDEF"/>
    <property type="match status" value="1"/>
</dbReference>
<dbReference type="SMART" id="SM00471">
    <property type="entry name" value="HDc"/>
    <property type="match status" value="1"/>
</dbReference>
<feature type="transmembrane region" description="Helical" evidence="1">
    <location>
        <begin position="23"/>
        <end position="43"/>
    </location>
</feature>
<feature type="transmembrane region" description="Helical" evidence="1">
    <location>
        <begin position="85"/>
        <end position="109"/>
    </location>
</feature>
<dbReference type="Gene3D" id="3.30.70.270">
    <property type="match status" value="1"/>
</dbReference>
<dbReference type="PROSITE" id="PS50887">
    <property type="entry name" value="GGDEF"/>
    <property type="match status" value="1"/>
</dbReference>
<proteinExistence type="predicted"/>
<name>A0ABT2T205_9FIRM</name>
<dbReference type="InterPro" id="IPR003607">
    <property type="entry name" value="HD/PDEase_dom"/>
</dbReference>
<dbReference type="InterPro" id="IPR000160">
    <property type="entry name" value="GGDEF_dom"/>
</dbReference>
<dbReference type="NCBIfam" id="TIGR00277">
    <property type="entry name" value="HDIG"/>
    <property type="match status" value="1"/>
</dbReference>
<dbReference type="InterPro" id="IPR029787">
    <property type="entry name" value="Nucleotide_cyclase"/>
</dbReference>
<dbReference type="Gene3D" id="1.10.3210.10">
    <property type="entry name" value="Hypothetical protein af1432"/>
    <property type="match status" value="1"/>
</dbReference>
<dbReference type="SUPFAM" id="SSF109604">
    <property type="entry name" value="HD-domain/PDEase-like"/>
    <property type="match status" value="1"/>
</dbReference>
<dbReference type="PANTHER" id="PTHR43155">
    <property type="entry name" value="CYCLIC DI-GMP PHOSPHODIESTERASE PA4108-RELATED"/>
    <property type="match status" value="1"/>
</dbReference>
<dbReference type="InterPro" id="IPR043128">
    <property type="entry name" value="Rev_trsase/Diguanyl_cyclase"/>
</dbReference>
<dbReference type="PANTHER" id="PTHR43155:SF2">
    <property type="entry name" value="CYCLIC DI-GMP PHOSPHODIESTERASE PA4108"/>
    <property type="match status" value="1"/>
</dbReference>
<gene>
    <name evidence="5" type="ORF">OCV77_07235</name>
</gene>
<keyword evidence="1" id="KW-1133">Transmembrane helix</keyword>
<dbReference type="InterPro" id="IPR006675">
    <property type="entry name" value="HDIG_dom"/>
</dbReference>
<dbReference type="Pfam" id="PF13487">
    <property type="entry name" value="HD_5"/>
    <property type="match status" value="1"/>
</dbReference>
<dbReference type="RefSeq" id="WP_262574317.1">
    <property type="nucleotide sequence ID" value="NZ_JAOQKJ010000005.1"/>
</dbReference>
<feature type="transmembrane region" description="Helical" evidence="1">
    <location>
        <begin position="55"/>
        <end position="73"/>
    </location>
</feature>
<dbReference type="Pfam" id="PF00990">
    <property type="entry name" value="GGDEF"/>
    <property type="match status" value="1"/>
</dbReference>
<protein>
    <submittedName>
        <fullName evidence="5">Diguanylate cyclase</fullName>
    </submittedName>
</protein>
<evidence type="ECO:0000259" key="3">
    <source>
        <dbReference type="PROSITE" id="PS51831"/>
    </source>
</evidence>
<dbReference type="EMBL" id="JAOQKJ010000005">
    <property type="protein sequence ID" value="MCU6744289.1"/>
    <property type="molecule type" value="Genomic_DNA"/>
</dbReference>
<dbReference type="PROSITE" id="PS51831">
    <property type="entry name" value="HD"/>
    <property type="match status" value="1"/>
</dbReference>
<dbReference type="NCBIfam" id="TIGR00254">
    <property type="entry name" value="GGDEF"/>
    <property type="match status" value="1"/>
</dbReference>
<evidence type="ECO:0000313" key="6">
    <source>
        <dbReference type="Proteomes" id="UP001652432"/>
    </source>
</evidence>
<dbReference type="Proteomes" id="UP001652432">
    <property type="component" value="Unassembled WGS sequence"/>
</dbReference>
<accession>A0ABT2T205</accession>
<dbReference type="CDD" id="cd00077">
    <property type="entry name" value="HDc"/>
    <property type="match status" value="1"/>
</dbReference>
<dbReference type="SMART" id="SM00267">
    <property type="entry name" value="GGDEF"/>
    <property type="match status" value="1"/>
</dbReference>
<reference evidence="5 6" key="1">
    <citation type="journal article" date="2021" name="ISME Commun">
        <title>Automated analysis of genomic sequences facilitates high-throughput and comprehensive description of bacteria.</title>
        <authorList>
            <person name="Hitch T.C.A."/>
        </authorList>
    </citation>
    <scope>NUCLEOTIDE SEQUENCE [LARGE SCALE GENOMIC DNA]</scope>
    <source>
        <strain evidence="5 6">Sanger_18</strain>
    </source>
</reference>
<sequence>MLFVFAGNIACITPLGKNLPLDALGGAGMAICILHVIFTQYFFSISSRFITGAAYFGATVVAFIPVVWFGRIADGLFDKGSPDEQMVIIFIVAEGIWCILISALARSWAEHILIRKRKYIVDSLLEFQDSVTSIMNKDKLYLMIRETVNAAVKDCCVHILEERDGVFAEYTENGMVPLAKEVEAQLEQFLDSGRVYKDPAFAVFKYDAKIYGFLYVELCRKNRLIYDEIDCIRQIGNSVSSVLKSINAYERLYQVSIHDGLTGLYNRNFCRENLGKLDITARPVGMIYMDMDNFKLYNELYGESIGDQVLCWCAKQLQEAADDSMKVFRMGANEFLIITAEDNKDKLISFAKQIQKIMLETTEDKPKVIQLITFSIGIAWDKSMAEDADELAQQAKRASFYAKGNGKNCIEVYEKDLKEKDQESEGSEKGYSQVSPTIFALMAAIDAKDSFTFEHSENVSRYAEKLAAKLGLPKEDIQTVKVAGLLHDIGKIGIQDSILKKQGKLTDEEYSIIKTHVEKSVEMIRVLPHMDYVIPAVLSHHERYDGKGYPNGIRGNEIPILGRILTVCDSFDAMVSRRAYKEAMSIEYATGELERGKGTQFDPDVAQAFIELIRENPSFIAQ</sequence>
<evidence type="ECO:0000256" key="1">
    <source>
        <dbReference type="SAM" id="Phobius"/>
    </source>
</evidence>
<comment type="caution">
    <text evidence="5">The sequence shown here is derived from an EMBL/GenBank/DDBJ whole genome shotgun (WGS) entry which is preliminary data.</text>
</comment>
<dbReference type="InterPro" id="IPR037522">
    <property type="entry name" value="HD_GYP_dom"/>
</dbReference>
<keyword evidence="1" id="KW-0812">Transmembrane</keyword>
<keyword evidence="1" id="KW-0472">Membrane</keyword>
<evidence type="ECO:0000313" key="5">
    <source>
        <dbReference type="EMBL" id="MCU6744289.1"/>
    </source>
</evidence>
<evidence type="ECO:0000259" key="2">
    <source>
        <dbReference type="PROSITE" id="PS50887"/>
    </source>
</evidence>
<feature type="domain" description="GGDEF" evidence="2">
    <location>
        <begin position="282"/>
        <end position="415"/>
    </location>
</feature>
<dbReference type="PROSITE" id="PS51832">
    <property type="entry name" value="HD_GYP"/>
    <property type="match status" value="1"/>
</dbReference>
<organism evidence="5 6">
    <name type="scientific">Suilimivivens aceti</name>
    <dbReference type="NCBI Taxonomy" id="2981774"/>
    <lineage>
        <taxon>Bacteria</taxon>
        <taxon>Bacillati</taxon>
        <taxon>Bacillota</taxon>
        <taxon>Clostridia</taxon>
        <taxon>Lachnospirales</taxon>
        <taxon>Lachnospiraceae</taxon>
        <taxon>Suilimivivens</taxon>
    </lineage>
</organism>
<dbReference type="SUPFAM" id="SSF55073">
    <property type="entry name" value="Nucleotide cyclase"/>
    <property type="match status" value="1"/>
</dbReference>
<feature type="domain" description="HD" evidence="3">
    <location>
        <begin position="452"/>
        <end position="574"/>
    </location>
</feature>
<dbReference type="InterPro" id="IPR006674">
    <property type="entry name" value="HD_domain"/>
</dbReference>
<evidence type="ECO:0000259" key="4">
    <source>
        <dbReference type="PROSITE" id="PS51832"/>
    </source>
</evidence>
<keyword evidence="6" id="KW-1185">Reference proteome</keyword>
<feature type="domain" description="HD-GYP" evidence="4">
    <location>
        <begin position="430"/>
        <end position="622"/>
    </location>
</feature>